<dbReference type="Proteomes" id="UP001056819">
    <property type="component" value="Chromosome"/>
</dbReference>
<evidence type="ECO:0000313" key="3">
    <source>
        <dbReference type="Proteomes" id="UP001056819"/>
    </source>
</evidence>
<accession>A0AAE9HUF8</accession>
<dbReference type="AlphaFoldDB" id="A0AAE9HUF8"/>
<keyword evidence="1" id="KW-0732">Signal</keyword>
<reference evidence="2" key="1">
    <citation type="submission" date="2022-05" db="EMBL/GenBank/DDBJ databases">
        <title>Alysiella filiformis genome sequencing.</title>
        <authorList>
            <person name="Viehboeck T."/>
        </authorList>
    </citation>
    <scope>NUCLEOTIDE SEQUENCE</scope>
    <source>
        <strain evidence="2">DSM 2580</strain>
    </source>
</reference>
<dbReference type="RefSeq" id="WP_156932256.1">
    <property type="nucleotide sequence ID" value="NZ_CP097501.1"/>
</dbReference>
<protein>
    <recommendedName>
        <fullName evidence="4">DUF922 domain-containing protein</fullName>
    </recommendedName>
</protein>
<name>A0AAE9HUF8_9NEIS</name>
<feature type="signal peptide" evidence="1">
    <location>
        <begin position="1"/>
        <end position="19"/>
    </location>
</feature>
<proteinExistence type="predicted"/>
<feature type="chain" id="PRO_5041913999" description="DUF922 domain-containing protein" evidence="1">
    <location>
        <begin position="20"/>
        <end position="193"/>
    </location>
</feature>
<evidence type="ECO:0000313" key="2">
    <source>
        <dbReference type="EMBL" id="URD68083.1"/>
    </source>
</evidence>
<dbReference type="EMBL" id="CP097501">
    <property type="protein sequence ID" value="URD68083.1"/>
    <property type="molecule type" value="Genomic_DNA"/>
</dbReference>
<sequence length="193" mass="22326">MRFHIFGLCLLLMCPSTYAEVVLHSGFHRSPICGDTAPQSAHTATPAIRDYSPPNTAPTIKNIRFVKIQNYSRKQFNTWREDFAKKVLSLLNTVPLSEPTLALQQHWSVHIADDTTQTQHCPDYLNTQYRLLQQLAADPRHNRLVLAHTVNELNKLYLTQYDNDNADLKQLLQKHIASDTDVYHYLLKTFRLR</sequence>
<evidence type="ECO:0000256" key="1">
    <source>
        <dbReference type="SAM" id="SignalP"/>
    </source>
</evidence>
<gene>
    <name evidence="2" type="ORF">LNQ82_02670</name>
</gene>
<organism evidence="2 3">
    <name type="scientific">Conchiformibius steedae DSM 2580</name>
    <dbReference type="NCBI Taxonomy" id="1121352"/>
    <lineage>
        <taxon>Bacteria</taxon>
        <taxon>Pseudomonadati</taxon>
        <taxon>Pseudomonadota</taxon>
        <taxon>Betaproteobacteria</taxon>
        <taxon>Neisseriales</taxon>
        <taxon>Neisseriaceae</taxon>
        <taxon>Conchiformibius</taxon>
    </lineage>
</organism>
<evidence type="ECO:0008006" key="4">
    <source>
        <dbReference type="Google" id="ProtNLM"/>
    </source>
</evidence>